<dbReference type="PANTHER" id="PTHR47331">
    <property type="entry name" value="PHD-TYPE DOMAIN-CONTAINING PROTEIN"/>
    <property type="match status" value="1"/>
</dbReference>
<accession>A0A164EMH9</accession>
<organism evidence="2 3">
    <name type="scientific">Daphnia magna</name>
    <dbReference type="NCBI Taxonomy" id="35525"/>
    <lineage>
        <taxon>Eukaryota</taxon>
        <taxon>Metazoa</taxon>
        <taxon>Ecdysozoa</taxon>
        <taxon>Arthropoda</taxon>
        <taxon>Crustacea</taxon>
        <taxon>Branchiopoda</taxon>
        <taxon>Diplostraca</taxon>
        <taxon>Cladocera</taxon>
        <taxon>Anomopoda</taxon>
        <taxon>Daphniidae</taxon>
        <taxon>Daphnia</taxon>
    </lineage>
</organism>
<name>A0A164EMH9_9CRUS</name>
<reference evidence="2 3" key="1">
    <citation type="submission" date="2016-03" db="EMBL/GenBank/DDBJ databases">
        <title>EvidentialGene: Evidence-directed Construction of Genes on Genomes.</title>
        <authorList>
            <person name="Gilbert D.G."/>
            <person name="Choi J.-H."/>
            <person name="Mockaitis K."/>
            <person name="Colbourne J."/>
            <person name="Pfrender M."/>
        </authorList>
    </citation>
    <scope>NUCLEOTIDE SEQUENCE [LARGE SCALE GENOMIC DNA]</scope>
    <source>
        <strain evidence="2 3">Xinb3</strain>
        <tissue evidence="2">Complete organism</tissue>
    </source>
</reference>
<dbReference type="EMBL" id="LRGB01023208">
    <property type="protein sequence ID" value="KZR96933.1"/>
    <property type="molecule type" value="Genomic_DNA"/>
</dbReference>
<dbReference type="Pfam" id="PF18701">
    <property type="entry name" value="DUF5641"/>
    <property type="match status" value="1"/>
</dbReference>
<dbReference type="PANTHER" id="PTHR47331:SF1">
    <property type="entry name" value="GAG-LIKE PROTEIN"/>
    <property type="match status" value="1"/>
</dbReference>
<gene>
    <name evidence="2" type="ORF">APZ42_008455</name>
</gene>
<comment type="caution">
    <text evidence="2">The sequence shown here is derived from an EMBL/GenBank/DDBJ whole genome shotgun (WGS) entry which is preliminary data.</text>
</comment>
<proteinExistence type="predicted"/>
<evidence type="ECO:0000259" key="1">
    <source>
        <dbReference type="Pfam" id="PF18701"/>
    </source>
</evidence>
<dbReference type="AlphaFoldDB" id="A0A164EMH9"/>
<dbReference type="InterPro" id="IPR040676">
    <property type="entry name" value="DUF5641"/>
</dbReference>
<dbReference type="OrthoDB" id="6370417at2759"/>
<feature type="domain" description="DUF5641" evidence="1">
    <location>
        <begin position="6"/>
        <end position="102"/>
    </location>
</feature>
<evidence type="ECO:0000313" key="3">
    <source>
        <dbReference type="Proteomes" id="UP000076858"/>
    </source>
</evidence>
<dbReference type="Proteomes" id="UP000076858">
    <property type="component" value="Unassembled WGS sequence"/>
</dbReference>
<sequence>MTTKRKYRIAQYLTDCFWRRWMREYIPSLTERRKWLHGQKNLNVGDIVIVIEPDTPRGEWPIARVIKVFSGPDGVVRSAIVHLRSATKTSELHRPAVKLCLLESWDKDGAEQPGLNWGHFDLQSNALPLSYTPFFS</sequence>
<protein>
    <recommendedName>
        <fullName evidence="1">DUF5641 domain-containing protein</fullName>
    </recommendedName>
</protein>
<evidence type="ECO:0000313" key="2">
    <source>
        <dbReference type="EMBL" id="KZR96933.1"/>
    </source>
</evidence>
<keyword evidence="3" id="KW-1185">Reference proteome</keyword>